<evidence type="ECO:0000313" key="2">
    <source>
        <dbReference type="Proteomes" id="UP000053719"/>
    </source>
</evidence>
<sequence length="140" mass="16735">MTFNYYNDQDGDLVIIDKEVLPSVMTVQIEFELYDLNNVAIANVNLNVYKKRKQIERNTLCQTGKDGFKPLFWAMNKVKEFEEYAKTELYNPLPCYIQVYWADNRRARLYKRYLPRYGFELKNFGQGTMLYKKIETANQI</sequence>
<organism evidence="1 2">
    <name type="scientific">Lactococcus lactis subsp. lactis</name>
    <name type="common">Streptococcus lactis</name>
    <dbReference type="NCBI Taxonomy" id="1360"/>
    <lineage>
        <taxon>Bacteria</taxon>
        <taxon>Bacillati</taxon>
        <taxon>Bacillota</taxon>
        <taxon>Bacilli</taxon>
        <taxon>Lactobacillales</taxon>
        <taxon>Streptococcaceae</taxon>
        <taxon>Lactococcus</taxon>
    </lineage>
</organism>
<accession>A0A0V8ECQ3</accession>
<dbReference type="RefSeq" id="WP_058211300.1">
    <property type="nucleotide sequence ID" value="NZ_LKLU01000004.1"/>
</dbReference>
<proteinExistence type="predicted"/>
<reference evidence="2" key="1">
    <citation type="submission" date="2015-10" db="EMBL/GenBank/DDBJ databases">
        <title>Draft Genome Sequences of 11 Lactococcus lactis subspecies cremoris strains.</title>
        <authorList>
            <person name="Wels M."/>
            <person name="Backus L."/>
            <person name="Boekhorst J."/>
            <person name="Dijkstra A."/>
            <person name="Beerthuizen M."/>
            <person name="Kelly W."/>
            <person name="Siezen R."/>
            <person name="Bachmann H."/>
            <person name="Van Hijum S."/>
        </authorList>
    </citation>
    <scope>NUCLEOTIDE SEQUENCE [LARGE SCALE GENOMIC DNA]</scope>
    <source>
        <strain evidence="2">M20</strain>
    </source>
</reference>
<gene>
    <name evidence="1" type="ORF">M20_0172</name>
</gene>
<dbReference type="Proteomes" id="UP000053719">
    <property type="component" value="Unassembled WGS sequence"/>
</dbReference>
<protein>
    <submittedName>
        <fullName evidence="1">Uncharacterized protein</fullName>
    </submittedName>
</protein>
<dbReference type="AlphaFoldDB" id="A0A0V8ECQ3"/>
<dbReference type="PATRIC" id="fig|1360.114.peg.1131"/>
<comment type="caution">
    <text evidence="1">The sequence shown here is derived from an EMBL/GenBank/DDBJ whole genome shotgun (WGS) entry which is preliminary data.</text>
</comment>
<dbReference type="EMBL" id="LKLU01000004">
    <property type="protein sequence ID" value="KSU23387.1"/>
    <property type="molecule type" value="Genomic_DNA"/>
</dbReference>
<evidence type="ECO:0000313" key="1">
    <source>
        <dbReference type="EMBL" id="KSU23387.1"/>
    </source>
</evidence>
<name>A0A0V8ECQ3_LACLL</name>